<proteinExistence type="predicted"/>
<comment type="caution">
    <text evidence="1">The sequence shown here is derived from an EMBL/GenBank/DDBJ whole genome shotgun (WGS) entry which is preliminary data.</text>
</comment>
<protein>
    <submittedName>
        <fullName evidence="1">Uncharacterized protein</fullName>
    </submittedName>
</protein>
<organism evidence="1 2">
    <name type="scientific">Protea cynaroides</name>
    <dbReference type="NCBI Taxonomy" id="273540"/>
    <lineage>
        <taxon>Eukaryota</taxon>
        <taxon>Viridiplantae</taxon>
        <taxon>Streptophyta</taxon>
        <taxon>Embryophyta</taxon>
        <taxon>Tracheophyta</taxon>
        <taxon>Spermatophyta</taxon>
        <taxon>Magnoliopsida</taxon>
        <taxon>Proteales</taxon>
        <taxon>Proteaceae</taxon>
        <taxon>Protea</taxon>
    </lineage>
</organism>
<reference evidence="1" key="1">
    <citation type="journal article" date="2023" name="Plant J.">
        <title>The genome of the king protea, Protea cynaroides.</title>
        <authorList>
            <person name="Chang J."/>
            <person name="Duong T.A."/>
            <person name="Schoeman C."/>
            <person name="Ma X."/>
            <person name="Roodt D."/>
            <person name="Barker N."/>
            <person name="Li Z."/>
            <person name="Van de Peer Y."/>
            <person name="Mizrachi E."/>
        </authorList>
    </citation>
    <scope>NUCLEOTIDE SEQUENCE</scope>
    <source>
        <tissue evidence="1">Young leaves</tissue>
    </source>
</reference>
<evidence type="ECO:0000313" key="1">
    <source>
        <dbReference type="EMBL" id="KAJ4959814.1"/>
    </source>
</evidence>
<sequence>MVEKLDRLLPCLPTATNPTIKPSLVSPFLVPQTQTQPLPCFHPSPTSQSDRSDHHLQISFTLDSFPVVAPSLPATMTTDDLDAMSRRFCCCSSSCLYLIIILVFISEQDQFVNFNARASCCRWVSHGGFFSSPPAPSFRVSWSTSTSTRKTT</sequence>
<dbReference type="Proteomes" id="UP001141806">
    <property type="component" value="Unassembled WGS sequence"/>
</dbReference>
<dbReference type="EMBL" id="JAMYWD010000009">
    <property type="protein sequence ID" value="KAJ4959814.1"/>
    <property type="molecule type" value="Genomic_DNA"/>
</dbReference>
<accession>A0A9Q0H9U0</accession>
<keyword evidence="2" id="KW-1185">Reference proteome</keyword>
<dbReference type="AlphaFoldDB" id="A0A9Q0H9U0"/>
<name>A0A9Q0H9U0_9MAGN</name>
<gene>
    <name evidence="1" type="ORF">NE237_019724</name>
</gene>
<evidence type="ECO:0000313" key="2">
    <source>
        <dbReference type="Proteomes" id="UP001141806"/>
    </source>
</evidence>